<dbReference type="AlphaFoldDB" id="A0A1L8CW22"/>
<feature type="domain" description="Cytoskeleton protein RodZ-like C-terminal" evidence="3">
    <location>
        <begin position="164"/>
        <end position="227"/>
    </location>
</feature>
<proteinExistence type="predicted"/>
<keyword evidence="5" id="KW-1185">Reference proteome</keyword>
<dbReference type="Gene3D" id="1.10.260.40">
    <property type="entry name" value="lambda repressor-like DNA-binding domains"/>
    <property type="match status" value="1"/>
</dbReference>
<accession>A0A1L8CW22</accession>
<reference evidence="5" key="1">
    <citation type="submission" date="2016-12" db="EMBL/GenBank/DDBJ databases">
        <title>Draft Genome Sequences od Carboxydothermus pertinax and islandicus, Hydrogenogenic Carboxydotrophic Bacteria.</title>
        <authorList>
            <person name="Fukuyama Y."/>
            <person name="Ohmae K."/>
            <person name="Yoneda Y."/>
            <person name="Yoshida T."/>
            <person name="Sako Y."/>
        </authorList>
    </citation>
    <scope>NUCLEOTIDE SEQUENCE [LARGE SCALE GENOMIC DNA]</scope>
    <source>
        <strain evidence="5">Ug1</strain>
    </source>
</reference>
<keyword evidence="1" id="KW-0175">Coiled coil</keyword>
<dbReference type="OrthoDB" id="9797543at2"/>
<evidence type="ECO:0000256" key="1">
    <source>
        <dbReference type="SAM" id="Coils"/>
    </source>
</evidence>
<comment type="caution">
    <text evidence="4">The sequence shown here is derived from an EMBL/GenBank/DDBJ whole genome shotgun (WGS) entry which is preliminary data.</text>
</comment>
<keyword evidence="2" id="KW-0472">Membrane</keyword>
<evidence type="ECO:0000256" key="2">
    <source>
        <dbReference type="SAM" id="Phobius"/>
    </source>
</evidence>
<dbReference type="RefSeq" id="WP_075859560.1">
    <property type="nucleotide sequence ID" value="NZ_BDJK01000029.1"/>
</dbReference>
<dbReference type="Pfam" id="PF13413">
    <property type="entry name" value="HTH_25"/>
    <property type="match status" value="1"/>
</dbReference>
<dbReference type="PANTHER" id="PTHR34475">
    <property type="match status" value="1"/>
</dbReference>
<dbReference type="InterPro" id="IPR010982">
    <property type="entry name" value="Lambda_DNA-bd_dom_sf"/>
</dbReference>
<dbReference type="InterPro" id="IPR050400">
    <property type="entry name" value="Bact_Cytoskel_RodZ"/>
</dbReference>
<feature type="transmembrane region" description="Helical" evidence="2">
    <location>
        <begin position="98"/>
        <end position="118"/>
    </location>
</feature>
<dbReference type="PANTHER" id="PTHR34475:SF1">
    <property type="entry name" value="CYTOSKELETON PROTEIN RODZ"/>
    <property type="match status" value="1"/>
</dbReference>
<dbReference type="STRING" id="870242.cpu_16200"/>
<sequence length="229" mass="25305">MIGEKLKSRREQLGLSLKDVENEIKIRSKYLQALEEEKFDELPGKAYVKPFLKSYARFLGVEIAEEDLPLSPEKTEPQGILLPPNVSESRKNKTSFPLALFIVLLAFGVLLSGIYLALSSKKTNKELIPPPKSSVTPKVYKKPSKQVPQVVSNKKTVTVAAVYGPCWLEVKEDNQVLFSGKINPPEQKQFASNKTLTIKYGNAGAVIVTVNGVTYGAPGKKGQVVKIKY</sequence>
<evidence type="ECO:0000313" key="5">
    <source>
        <dbReference type="Proteomes" id="UP000187485"/>
    </source>
</evidence>
<evidence type="ECO:0000313" key="4">
    <source>
        <dbReference type="EMBL" id="GAV23110.1"/>
    </source>
</evidence>
<keyword evidence="2" id="KW-0812">Transmembrane</keyword>
<dbReference type="Proteomes" id="UP000187485">
    <property type="component" value="Unassembled WGS sequence"/>
</dbReference>
<dbReference type="Pfam" id="PF13464">
    <property type="entry name" value="RodZ_C"/>
    <property type="match status" value="1"/>
</dbReference>
<organism evidence="4 5">
    <name type="scientific">Carboxydothermus pertinax</name>
    <dbReference type="NCBI Taxonomy" id="870242"/>
    <lineage>
        <taxon>Bacteria</taxon>
        <taxon>Bacillati</taxon>
        <taxon>Bacillota</taxon>
        <taxon>Clostridia</taxon>
        <taxon>Thermoanaerobacterales</taxon>
        <taxon>Thermoanaerobacteraceae</taxon>
        <taxon>Carboxydothermus</taxon>
    </lineage>
</organism>
<dbReference type="InterPro" id="IPR025194">
    <property type="entry name" value="RodZ-like_C"/>
</dbReference>
<name>A0A1L8CW22_9THEO</name>
<dbReference type="EMBL" id="BDJK01000029">
    <property type="protein sequence ID" value="GAV23110.1"/>
    <property type="molecule type" value="Genomic_DNA"/>
</dbReference>
<dbReference type="InterPro" id="IPR001387">
    <property type="entry name" value="Cro/C1-type_HTH"/>
</dbReference>
<evidence type="ECO:0000259" key="3">
    <source>
        <dbReference type="Pfam" id="PF13464"/>
    </source>
</evidence>
<feature type="coiled-coil region" evidence="1">
    <location>
        <begin position="3"/>
        <end position="37"/>
    </location>
</feature>
<gene>
    <name evidence="4" type="ORF">cpu_16200</name>
</gene>
<dbReference type="GO" id="GO:0003677">
    <property type="term" value="F:DNA binding"/>
    <property type="evidence" value="ECO:0007669"/>
    <property type="project" value="InterPro"/>
</dbReference>
<dbReference type="CDD" id="cd00093">
    <property type="entry name" value="HTH_XRE"/>
    <property type="match status" value="1"/>
</dbReference>
<protein>
    <submittedName>
        <fullName evidence="4">Helix-turn-helix domain-containing protein</fullName>
    </submittedName>
</protein>
<keyword evidence="2" id="KW-1133">Transmembrane helix</keyword>